<reference evidence="4 5" key="1">
    <citation type="submission" date="2019-04" db="EMBL/GenBank/DDBJ databases">
        <title>Lewinella litorea sp. nov., isolated from a marine sand.</title>
        <authorList>
            <person name="Yoon J.-H."/>
        </authorList>
    </citation>
    <scope>NUCLEOTIDE SEQUENCE [LARGE SCALE GENOMIC DNA]</scope>
    <source>
        <strain evidence="4 5">HSMS-39</strain>
    </source>
</reference>
<dbReference type="PROSITE" id="PS51635">
    <property type="entry name" value="PNPLA"/>
    <property type="match status" value="1"/>
</dbReference>
<comment type="caution">
    <text evidence="4">The sequence shown here is derived from an EMBL/GenBank/DDBJ whole genome shotgun (WGS) entry which is preliminary data.</text>
</comment>
<dbReference type="AlphaFoldDB" id="A0A4S4NI98"/>
<organism evidence="4 5">
    <name type="scientific">Neolewinella litorea</name>
    <dbReference type="NCBI Taxonomy" id="2562452"/>
    <lineage>
        <taxon>Bacteria</taxon>
        <taxon>Pseudomonadati</taxon>
        <taxon>Bacteroidota</taxon>
        <taxon>Saprospiria</taxon>
        <taxon>Saprospirales</taxon>
        <taxon>Lewinellaceae</taxon>
        <taxon>Neolewinella</taxon>
    </lineage>
</organism>
<feature type="domain" description="PNPLA" evidence="3">
    <location>
        <begin position="44"/>
        <end position="313"/>
    </location>
</feature>
<dbReference type="PANTHER" id="PTHR46394:SF1">
    <property type="entry name" value="PNPLA DOMAIN-CONTAINING PROTEIN"/>
    <property type="match status" value="1"/>
</dbReference>
<dbReference type="GO" id="GO:0016787">
    <property type="term" value="F:hydrolase activity"/>
    <property type="evidence" value="ECO:0007669"/>
    <property type="project" value="UniProtKB-UniRule"/>
</dbReference>
<dbReference type="PANTHER" id="PTHR46394">
    <property type="entry name" value="ANNEXIN"/>
    <property type="match status" value="1"/>
</dbReference>
<evidence type="ECO:0000313" key="4">
    <source>
        <dbReference type="EMBL" id="THH39466.1"/>
    </source>
</evidence>
<dbReference type="Pfam" id="PF01734">
    <property type="entry name" value="Patatin"/>
    <property type="match status" value="1"/>
</dbReference>
<dbReference type="GO" id="GO:0016042">
    <property type="term" value="P:lipid catabolic process"/>
    <property type="evidence" value="ECO:0007669"/>
    <property type="project" value="UniProtKB-UniRule"/>
</dbReference>
<name>A0A4S4NI98_9BACT</name>
<gene>
    <name evidence="4" type="ORF">E4021_12000</name>
</gene>
<dbReference type="InterPro" id="IPR052580">
    <property type="entry name" value="Lipid_Hydrolase"/>
</dbReference>
<evidence type="ECO:0000259" key="3">
    <source>
        <dbReference type="PROSITE" id="PS51635"/>
    </source>
</evidence>
<evidence type="ECO:0000256" key="1">
    <source>
        <dbReference type="ARBA" id="ARBA00023098"/>
    </source>
</evidence>
<sequence>MSTHAYKQYVFDILEDLQGYRQQQGDRFRYSDIFDGDGHQYVNLVQEGGGVLGIALVGFTYVLEEMGIRFLSLGGTSAGSINTLLMADAGTPEEKKSVKILERIASKRFTDFVDGGQDAKKLTQLIQSGVKFSEAFNVVPKLPALLQAADNLPELFSEFGINPGDHFEEWLSKQLTHQSWQELNENLCKLPDSLEHVSDYGNRRRPVDAEELQPKIAIVAADITTQTKVEFPRMAELYYKHPEAQNPASFVRASMAIPFFFTPKRVSLAWTQGKEEEVRRNWRRLAGYPGELPGEILFVDGGVMSNFPIDLFHKSDHIPQRPTIGVKLGVDRRHATDIKNLGGYLGNMQEGVRNLRDLEFIRNNPEYKALVEYIDVEGFNWINFNISEADKLRLFRRGAEAAGRFLRRFNWPEYKSDIKTNLLQRIKPVLWELSNVRDLDRTLEAFGIRDNPEIKEKISYLAQREEKYKILWVDDSLTYPLPMAILDRLHTYCYTMRTSDEAYQLLVNRNKQGDYPENRIDLIISDVTRDETGGNEKTRGIDFAAMLACDPVIRHVPVLFYAHRREELEERYGRDLPPNVINTKDRYTIMHGDFIAEVVDALYARAKSFAE</sequence>
<keyword evidence="1 2" id="KW-0443">Lipid metabolism</keyword>
<evidence type="ECO:0000313" key="5">
    <source>
        <dbReference type="Proteomes" id="UP000308528"/>
    </source>
</evidence>
<keyword evidence="5" id="KW-1185">Reference proteome</keyword>
<keyword evidence="2" id="KW-0442">Lipid degradation</keyword>
<evidence type="ECO:0000256" key="2">
    <source>
        <dbReference type="PROSITE-ProRule" id="PRU01161"/>
    </source>
</evidence>
<dbReference type="EMBL" id="SRSF01000004">
    <property type="protein sequence ID" value="THH39466.1"/>
    <property type="molecule type" value="Genomic_DNA"/>
</dbReference>
<dbReference type="RefSeq" id="WP_136459600.1">
    <property type="nucleotide sequence ID" value="NZ_SRSF01000004.1"/>
</dbReference>
<feature type="short sequence motif" description="GXGXXG" evidence="2">
    <location>
        <begin position="48"/>
        <end position="53"/>
    </location>
</feature>
<proteinExistence type="predicted"/>
<protein>
    <recommendedName>
        <fullName evidence="3">PNPLA domain-containing protein</fullName>
    </recommendedName>
</protein>
<feature type="active site" description="Proton acceptor" evidence="2">
    <location>
        <position position="300"/>
    </location>
</feature>
<accession>A0A4S4NI98</accession>
<dbReference type="Gene3D" id="3.40.1090.10">
    <property type="entry name" value="Cytosolic phospholipase A2 catalytic domain"/>
    <property type="match status" value="1"/>
</dbReference>
<keyword evidence="2" id="KW-0378">Hydrolase</keyword>
<feature type="short sequence motif" description="DGA/G" evidence="2">
    <location>
        <begin position="300"/>
        <end position="302"/>
    </location>
</feature>
<dbReference type="OrthoDB" id="9770965at2"/>
<dbReference type="Proteomes" id="UP000308528">
    <property type="component" value="Unassembled WGS sequence"/>
</dbReference>
<dbReference type="InterPro" id="IPR016035">
    <property type="entry name" value="Acyl_Trfase/lysoPLipase"/>
</dbReference>
<dbReference type="InterPro" id="IPR002641">
    <property type="entry name" value="PNPLA_dom"/>
</dbReference>
<dbReference type="SUPFAM" id="SSF52151">
    <property type="entry name" value="FabD/lysophospholipase-like"/>
    <property type="match status" value="1"/>
</dbReference>
<feature type="active site" description="Nucleophile" evidence="2">
    <location>
        <position position="77"/>
    </location>
</feature>
<feature type="short sequence motif" description="GXSXG" evidence="2">
    <location>
        <begin position="75"/>
        <end position="79"/>
    </location>
</feature>